<evidence type="ECO:0000313" key="3">
    <source>
        <dbReference type="Proteomes" id="UP000593566"/>
    </source>
</evidence>
<organism evidence="2 3">
    <name type="scientific">Letharia lupina</name>
    <dbReference type="NCBI Taxonomy" id="560253"/>
    <lineage>
        <taxon>Eukaryota</taxon>
        <taxon>Fungi</taxon>
        <taxon>Dikarya</taxon>
        <taxon>Ascomycota</taxon>
        <taxon>Pezizomycotina</taxon>
        <taxon>Lecanoromycetes</taxon>
        <taxon>OSLEUM clade</taxon>
        <taxon>Lecanoromycetidae</taxon>
        <taxon>Lecanorales</taxon>
        <taxon>Lecanorineae</taxon>
        <taxon>Parmeliaceae</taxon>
        <taxon>Letharia</taxon>
    </lineage>
</organism>
<comment type="caution">
    <text evidence="2">The sequence shown here is derived from an EMBL/GenBank/DDBJ whole genome shotgun (WGS) entry which is preliminary data.</text>
</comment>
<dbReference type="EMBL" id="JACCJB010000009">
    <property type="protein sequence ID" value="KAF6224207.1"/>
    <property type="molecule type" value="Genomic_DNA"/>
</dbReference>
<dbReference type="RefSeq" id="XP_037153267.1">
    <property type="nucleotide sequence ID" value="XM_037301633.1"/>
</dbReference>
<keyword evidence="3" id="KW-1185">Reference proteome</keyword>
<accession>A0A8H6CIP9</accession>
<feature type="region of interest" description="Disordered" evidence="1">
    <location>
        <begin position="1"/>
        <end position="42"/>
    </location>
</feature>
<evidence type="ECO:0000256" key="1">
    <source>
        <dbReference type="SAM" id="MobiDB-lite"/>
    </source>
</evidence>
<dbReference type="AlphaFoldDB" id="A0A8H6CIP9"/>
<gene>
    <name evidence="2" type="ORF">HO133_010782</name>
</gene>
<reference evidence="2 3" key="1">
    <citation type="journal article" date="2020" name="Genomics">
        <title>Complete, high-quality genomes from long-read metagenomic sequencing of two wolf lichen thalli reveals enigmatic genome architecture.</title>
        <authorList>
            <person name="McKenzie S.K."/>
            <person name="Walston R.F."/>
            <person name="Allen J.L."/>
        </authorList>
    </citation>
    <scope>NUCLEOTIDE SEQUENCE [LARGE SCALE GENOMIC DNA]</scope>
    <source>
        <strain evidence="2">WasteWater1</strain>
    </source>
</reference>
<proteinExistence type="predicted"/>
<dbReference type="GeneID" id="59339172"/>
<dbReference type="Proteomes" id="UP000593566">
    <property type="component" value="Unassembled WGS sequence"/>
</dbReference>
<protein>
    <submittedName>
        <fullName evidence="2">Uncharacterized protein</fullName>
    </submittedName>
</protein>
<evidence type="ECO:0000313" key="2">
    <source>
        <dbReference type="EMBL" id="KAF6224207.1"/>
    </source>
</evidence>
<name>A0A8H6CIP9_9LECA</name>
<feature type="compositionally biased region" description="Acidic residues" evidence="1">
    <location>
        <begin position="20"/>
        <end position="35"/>
    </location>
</feature>
<sequence>MVVDIPGLEDGTVAELLKAEDEDADPDPDPDDEDELLPRDNAATEDVTLLDKELIIEGALTPDGGLIDEEFEIKALVEEFAELAGNVGIELPLPTREGALADEPIDWDEELEPEKPVLWVVTTLVEEKLEPVGPVLRVVITLVEEVLEPVRPVLWVGTALVEEELEPVGPVLWLVTTLVEEELEPVGPVLWLVTTLVEKELDPVGPVLWLVTTLVEKELKPVGPVLWLVTKLVEEDSEPEGLVFWPVTTLVEEDRPLLGRMDEEGANEASRSFGLASKYPGHVFTGYCQLCCSLSEWKMYRPDACVKDIAVQLAGIGARKYAWMAPVGSLHKEAVPLTKRLFCHESVPAVNCQVVEILPTLPEGAKSADITPGELE</sequence>